<sequence>MELSPPLDSNRTEIQRASIFRDFFFFLPLLSQSPFLQFFFSPVLCALFSSHVLASSSSSQPTILFLTYNTFFFFAAVVVVFLYVSVITCGSRYTGRRGNGNKGPHWGGCYCFLNNVSTVKKSTDNKQRTRIKEIDREEDRMKNKQRNIN</sequence>
<evidence type="ECO:0000313" key="4">
    <source>
        <dbReference type="Proteomes" id="UP001054945"/>
    </source>
</evidence>
<organism evidence="3 4">
    <name type="scientific">Caerostris extrusa</name>
    <name type="common">Bark spider</name>
    <name type="synonym">Caerostris bankana</name>
    <dbReference type="NCBI Taxonomy" id="172846"/>
    <lineage>
        <taxon>Eukaryota</taxon>
        <taxon>Metazoa</taxon>
        <taxon>Ecdysozoa</taxon>
        <taxon>Arthropoda</taxon>
        <taxon>Chelicerata</taxon>
        <taxon>Arachnida</taxon>
        <taxon>Araneae</taxon>
        <taxon>Araneomorphae</taxon>
        <taxon>Entelegynae</taxon>
        <taxon>Araneoidea</taxon>
        <taxon>Araneidae</taxon>
        <taxon>Caerostris</taxon>
    </lineage>
</organism>
<dbReference type="AlphaFoldDB" id="A0AAV4PQS1"/>
<evidence type="ECO:0000256" key="1">
    <source>
        <dbReference type="SAM" id="MobiDB-lite"/>
    </source>
</evidence>
<keyword evidence="2" id="KW-0472">Membrane</keyword>
<dbReference type="EMBL" id="BPLR01004940">
    <property type="protein sequence ID" value="GIX98663.1"/>
    <property type="molecule type" value="Genomic_DNA"/>
</dbReference>
<reference evidence="3 4" key="1">
    <citation type="submission" date="2021-06" db="EMBL/GenBank/DDBJ databases">
        <title>Caerostris extrusa draft genome.</title>
        <authorList>
            <person name="Kono N."/>
            <person name="Arakawa K."/>
        </authorList>
    </citation>
    <scope>NUCLEOTIDE SEQUENCE [LARGE SCALE GENOMIC DNA]</scope>
</reference>
<dbReference type="Proteomes" id="UP001054945">
    <property type="component" value="Unassembled WGS sequence"/>
</dbReference>
<keyword evidence="2" id="KW-1133">Transmembrane helix</keyword>
<accession>A0AAV4PQS1</accession>
<name>A0AAV4PQS1_CAEEX</name>
<evidence type="ECO:0008006" key="5">
    <source>
        <dbReference type="Google" id="ProtNLM"/>
    </source>
</evidence>
<feature type="region of interest" description="Disordered" evidence="1">
    <location>
        <begin position="123"/>
        <end position="149"/>
    </location>
</feature>
<feature type="compositionally biased region" description="Basic and acidic residues" evidence="1">
    <location>
        <begin position="123"/>
        <end position="142"/>
    </location>
</feature>
<keyword evidence="4" id="KW-1185">Reference proteome</keyword>
<feature type="transmembrane region" description="Helical" evidence="2">
    <location>
        <begin position="66"/>
        <end position="86"/>
    </location>
</feature>
<protein>
    <recommendedName>
        <fullName evidence="5">Transmembrane protein</fullName>
    </recommendedName>
</protein>
<evidence type="ECO:0000256" key="2">
    <source>
        <dbReference type="SAM" id="Phobius"/>
    </source>
</evidence>
<proteinExistence type="predicted"/>
<comment type="caution">
    <text evidence="3">The sequence shown here is derived from an EMBL/GenBank/DDBJ whole genome shotgun (WGS) entry which is preliminary data.</text>
</comment>
<keyword evidence="2" id="KW-0812">Transmembrane</keyword>
<evidence type="ECO:0000313" key="3">
    <source>
        <dbReference type="EMBL" id="GIX98663.1"/>
    </source>
</evidence>
<gene>
    <name evidence="3" type="ORF">CEXT_79111</name>
</gene>